<organism evidence="5 6">
    <name type="scientific">Pelagimonas phthalicica</name>
    <dbReference type="NCBI Taxonomy" id="1037362"/>
    <lineage>
        <taxon>Bacteria</taxon>
        <taxon>Pseudomonadati</taxon>
        <taxon>Pseudomonadota</taxon>
        <taxon>Alphaproteobacteria</taxon>
        <taxon>Rhodobacterales</taxon>
        <taxon>Roseobacteraceae</taxon>
        <taxon>Pelagimonas</taxon>
    </lineage>
</organism>
<dbReference type="PANTHER" id="PTHR30154">
    <property type="entry name" value="LEUCINE-RESPONSIVE REGULATORY PROTEIN"/>
    <property type="match status" value="1"/>
</dbReference>
<dbReference type="OrthoDB" id="9803143at2"/>
<keyword evidence="6" id="KW-1185">Reference proteome</keyword>
<keyword evidence="3" id="KW-0804">Transcription</keyword>
<dbReference type="SMART" id="SM00344">
    <property type="entry name" value="HTH_ASNC"/>
    <property type="match status" value="1"/>
</dbReference>
<dbReference type="GO" id="GO:0043200">
    <property type="term" value="P:response to amino acid"/>
    <property type="evidence" value="ECO:0007669"/>
    <property type="project" value="TreeGrafter"/>
</dbReference>
<dbReference type="SUPFAM" id="SSF46785">
    <property type="entry name" value="Winged helix' DNA-binding domain"/>
    <property type="match status" value="1"/>
</dbReference>
<accession>A0A238JE19</accession>
<evidence type="ECO:0000256" key="3">
    <source>
        <dbReference type="ARBA" id="ARBA00023163"/>
    </source>
</evidence>
<evidence type="ECO:0000256" key="1">
    <source>
        <dbReference type="ARBA" id="ARBA00023015"/>
    </source>
</evidence>
<evidence type="ECO:0000313" key="5">
    <source>
        <dbReference type="EMBL" id="SMX28931.1"/>
    </source>
</evidence>
<dbReference type="InterPro" id="IPR000485">
    <property type="entry name" value="AsnC-type_HTH_dom"/>
</dbReference>
<evidence type="ECO:0000259" key="4">
    <source>
        <dbReference type="PROSITE" id="PS50956"/>
    </source>
</evidence>
<dbReference type="GO" id="GO:0006355">
    <property type="term" value="P:regulation of DNA-templated transcription"/>
    <property type="evidence" value="ECO:0007669"/>
    <property type="project" value="UniProtKB-ARBA"/>
</dbReference>
<protein>
    <submittedName>
        <fullName evidence="5">Leucine-responsive regulatory protein</fullName>
    </submittedName>
</protein>
<dbReference type="InterPro" id="IPR036388">
    <property type="entry name" value="WH-like_DNA-bd_sf"/>
</dbReference>
<dbReference type="InterPro" id="IPR036390">
    <property type="entry name" value="WH_DNA-bd_sf"/>
</dbReference>
<name>A0A238JE19_9RHOB</name>
<keyword evidence="1" id="KW-0805">Transcription regulation</keyword>
<feature type="domain" description="HTH asnC-type" evidence="4">
    <location>
        <begin position="1"/>
        <end position="62"/>
    </location>
</feature>
<dbReference type="InterPro" id="IPR019888">
    <property type="entry name" value="Tscrpt_reg_AsnC-like"/>
</dbReference>
<dbReference type="InterPro" id="IPR011008">
    <property type="entry name" value="Dimeric_a/b-barrel"/>
</dbReference>
<dbReference type="Gene3D" id="1.10.10.10">
    <property type="entry name" value="Winged helix-like DNA-binding domain superfamily/Winged helix DNA-binding domain"/>
    <property type="match status" value="1"/>
</dbReference>
<dbReference type="Proteomes" id="UP000225972">
    <property type="component" value="Unassembled WGS sequence"/>
</dbReference>
<gene>
    <name evidence="5" type="primary">lrp_8</name>
    <name evidence="5" type="ORF">TRP8649_03059</name>
</gene>
<dbReference type="AlphaFoldDB" id="A0A238JE19"/>
<dbReference type="GO" id="GO:0043565">
    <property type="term" value="F:sequence-specific DNA binding"/>
    <property type="evidence" value="ECO:0007669"/>
    <property type="project" value="InterPro"/>
</dbReference>
<dbReference type="CDD" id="cd00090">
    <property type="entry name" value="HTH_ARSR"/>
    <property type="match status" value="1"/>
</dbReference>
<dbReference type="FunFam" id="1.10.10.10:FF:000186">
    <property type="entry name" value="AsnC family transcriptional regulator"/>
    <property type="match status" value="1"/>
</dbReference>
<dbReference type="Pfam" id="PF01037">
    <property type="entry name" value="AsnC_trans_reg"/>
    <property type="match status" value="1"/>
</dbReference>
<evidence type="ECO:0000313" key="6">
    <source>
        <dbReference type="Proteomes" id="UP000225972"/>
    </source>
</evidence>
<sequence>MDDLDHKILKILQQDGRIRMGDLAEQVGLSATPCARRVARMEEAGIITGYGARVDQRKIGQAVTVFVTLELDRQSVEAVSDFTKRIATFEEIVECQLMTGSPDILMKVVVPDLEAFDHFLETRLMTVPNVRNMRSSFTLRTLSRRAALPMRRVV</sequence>
<keyword evidence="2" id="KW-0238">DNA-binding</keyword>
<dbReference type="PROSITE" id="PS50956">
    <property type="entry name" value="HTH_ASNC_2"/>
    <property type="match status" value="1"/>
</dbReference>
<dbReference type="PANTHER" id="PTHR30154:SF34">
    <property type="entry name" value="TRANSCRIPTIONAL REGULATOR AZLB"/>
    <property type="match status" value="1"/>
</dbReference>
<dbReference type="EMBL" id="FXXP01000002">
    <property type="protein sequence ID" value="SMX28931.1"/>
    <property type="molecule type" value="Genomic_DNA"/>
</dbReference>
<dbReference type="InterPro" id="IPR011991">
    <property type="entry name" value="ArsR-like_HTH"/>
</dbReference>
<dbReference type="Pfam" id="PF13412">
    <property type="entry name" value="HTH_24"/>
    <property type="match status" value="1"/>
</dbReference>
<reference evidence="6" key="1">
    <citation type="submission" date="2017-05" db="EMBL/GenBank/DDBJ databases">
        <authorList>
            <person name="Rodrigo-Torres L."/>
            <person name="Arahal R. D."/>
            <person name="Lucena T."/>
        </authorList>
    </citation>
    <scope>NUCLEOTIDE SEQUENCE [LARGE SCALE GENOMIC DNA]</scope>
    <source>
        <strain evidence="6">CECT 8649</strain>
    </source>
</reference>
<dbReference type="SUPFAM" id="SSF54909">
    <property type="entry name" value="Dimeric alpha+beta barrel"/>
    <property type="match status" value="1"/>
</dbReference>
<dbReference type="RefSeq" id="WP_099246623.1">
    <property type="nucleotide sequence ID" value="NZ_FXXP01000002.1"/>
</dbReference>
<dbReference type="InterPro" id="IPR019887">
    <property type="entry name" value="Tscrpt_reg_AsnC/Lrp_C"/>
</dbReference>
<dbReference type="Gene3D" id="3.30.70.920">
    <property type="match status" value="1"/>
</dbReference>
<evidence type="ECO:0000256" key="2">
    <source>
        <dbReference type="ARBA" id="ARBA00023125"/>
    </source>
</evidence>
<proteinExistence type="predicted"/>
<dbReference type="GO" id="GO:0005829">
    <property type="term" value="C:cytosol"/>
    <property type="evidence" value="ECO:0007669"/>
    <property type="project" value="TreeGrafter"/>
</dbReference>
<dbReference type="PRINTS" id="PR00033">
    <property type="entry name" value="HTHASNC"/>
</dbReference>